<dbReference type="Proteomes" id="UP000548476">
    <property type="component" value="Unassembled WGS sequence"/>
</dbReference>
<gene>
    <name evidence="1" type="ORF">HNR73_005919</name>
</gene>
<protein>
    <submittedName>
        <fullName evidence="1">Uncharacterized protein</fullName>
    </submittedName>
</protein>
<accession>A0A841G024</accession>
<evidence type="ECO:0000313" key="1">
    <source>
        <dbReference type="EMBL" id="MBB6038039.1"/>
    </source>
</evidence>
<organism evidence="1 2">
    <name type="scientific">Phytomonospora endophytica</name>
    <dbReference type="NCBI Taxonomy" id="714109"/>
    <lineage>
        <taxon>Bacteria</taxon>
        <taxon>Bacillati</taxon>
        <taxon>Actinomycetota</taxon>
        <taxon>Actinomycetes</taxon>
        <taxon>Micromonosporales</taxon>
        <taxon>Micromonosporaceae</taxon>
        <taxon>Phytomonospora</taxon>
    </lineage>
</organism>
<evidence type="ECO:0000313" key="2">
    <source>
        <dbReference type="Proteomes" id="UP000548476"/>
    </source>
</evidence>
<sequence>MPAMPRNLTLDNLPSLKPHLAPFYDPATAWGGLSHHITPEGLHLYLCPQHLATYQ</sequence>
<keyword evidence="2" id="KW-1185">Reference proteome</keyword>
<dbReference type="EMBL" id="JACHGT010000014">
    <property type="protein sequence ID" value="MBB6038039.1"/>
    <property type="molecule type" value="Genomic_DNA"/>
</dbReference>
<proteinExistence type="predicted"/>
<reference evidence="1 2" key="1">
    <citation type="submission" date="2020-08" db="EMBL/GenBank/DDBJ databases">
        <title>Genomic Encyclopedia of Type Strains, Phase IV (KMG-IV): sequencing the most valuable type-strain genomes for metagenomic binning, comparative biology and taxonomic classification.</title>
        <authorList>
            <person name="Goeker M."/>
        </authorList>
    </citation>
    <scope>NUCLEOTIDE SEQUENCE [LARGE SCALE GENOMIC DNA]</scope>
    <source>
        <strain evidence="1 2">YIM 65646</strain>
    </source>
</reference>
<name>A0A841G024_9ACTN</name>
<dbReference type="AlphaFoldDB" id="A0A841G024"/>
<comment type="caution">
    <text evidence="1">The sequence shown here is derived from an EMBL/GenBank/DDBJ whole genome shotgun (WGS) entry which is preliminary data.</text>
</comment>